<feature type="signal peptide" evidence="1">
    <location>
        <begin position="1"/>
        <end position="17"/>
    </location>
</feature>
<dbReference type="STRING" id="436010.A0A165WVS3"/>
<dbReference type="OrthoDB" id="9971254at2759"/>
<feature type="domain" description="DUF5648" evidence="2">
    <location>
        <begin position="36"/>
        <end position="168"/>
    </location>
</feature>
<dbReference type="InterPro" id="IPR043708">
    <property type="entry name" value="DUF5648"/>
</dbReference>
<feature type="chain" id="PRO_5007868749" description="DUF5648 domain-containing protein" evidence="1">
    <location>
        <begin position="18"/>
        <end position="171"/>
    </location>
</feature>
<keyword evidence="4" id="KW-1185">Reference proteome</keyword>
<dbReference type="AlphaFoldDB" id="A0A165WVS3"/>
<dbReference type="EMBL" id="KV417735">
    <property type="protein sequence ID" value="KZP07952.1"/>
    <property type="molecule type" value="Genomic_DNA"/>
</dbReference>
<proteinExistence type="predicted"/>
<dbReference type="Proteomes" id="UP000076532">
    <property type="component" value="Unassembled WGS sequence"/>
</dbReference>
<evidence type="ECO:0000256" key="1">
    <source>
        <dbReference type="SAM" id="SignalP"/>
    </source>
</evidence>
<reference evidence="3 4" key="1">
    <citation type="journal article" date="2016" name="Mol. Biol. Evol.">
        <title>Comparative Genomics of Early-Diverging Mushroom-Forming Fungi Provides Insights into the Origins of Lignocellulose Decay Capabilities.</title>
        <authorList>
            <person name="Nagy L.G."/>
            <person name="Riley R."/>
            <person name="Tritt A."/>
            <person name="Adam C."/>
            <person name="Daum C."/>
            <person name="Floudas D."/>
            <person name="Sun H."/>
            <person name="Yadav J.S."/>
            <person name="Pangilinan J."/>
            <person name="Larsson K.H."/>
            <person name="Matsuura K."/>
            <person name="Barry K."/>
            <person name="Labutti K."/>
            <person name="Kuo R."/>
            <person name="Ohm R.A."/>
            <person name="Bhattacharya S.S."/>
            <person name="Shirouzu T."/>
            <person name="Yoshinaga Y."/>
            <person name="Martin F.M."/>
            <person name="Grigoriev I.V."/>
            <person name="Hibbett D.S."/>
        </authorList>
    </citation>
    <scope>NUCLEOTIDE SEQUENCE [LARGE SCALE GENOMIC DNA]</scope>
    <source>
        <strain evidence="3 4">CBS 109695</strain>
    </source>
</reference>
<evidence type="ECO:0000313" key="3">
    <source>
        <dbReference type="EMBL" id="KZP07952.1"/>
    </source>
</evidence>
<sequence>MFAVRSVVALFVLFVLTSFLSFIGEKTDPAAEAVTLFRLYNGNDHLYTTSETQRDSMLGDYYLEPNAARVFTSHKAGTVPLFRLYSAAKGDHIYTTSDKERTALIASGQCDSQEHAGFVYTSQAPGTVPFYRLHRPVPFDHFYTTDDFEMASAVDTYNYTLEGISCYVYKA</sequence>
<gene>
    <name evidence="3" type="ORF">FIBSPDRAFT_874956</name>
</gene>
<dbReference type="Pfam" id="PF18885">
    <property type="entry name" value="DUF5648"/>
    <property type="match status" value="1"/>
</dbReference>
<protein>
    <recommendedName>
        <fullName evidence="2">DUF5648 domain-containing protein</fullName>
    </recommendedName>
</protein>
<keyword evidence="1" id="KW-0732">Signal</keyword>
<organism evidence="3 4">
    <name type="scientific">Athelia psychrophila</name>
    <dbReference type="NCBI Taxonomy" id="1759441"/>
    <lineage>
        <taxon>Eukaryota</taxon>
        <taxon>Fungi</taxon>
        <taxon>Dikarya</taxon>
        <taxon>Basidiomycota</taxon>
        <taxon>Agaricomycotina</taxon>
        <taxon>Agaricomycetes</taxon>
        <taxon>Agaricomycetidae</taxon>
        <taxon>Atheliales</taxon>
        <taxon>Atheliaceae</taxon>
        <taxon>Athelia</taxon>
    </lineage>
</organism>
<accession>A0A165WVS3</accession>
<evidence type="ECO:0000259" key="2">
    <source>
        <dbReference type="Pfam" id="PF18885"/>
    </source>
</evidence>
<name>A0A165WVS3_9AGAM</name>
<evidence type="ECO:0000313" key="4">
    <source>
        <dbReference type="Proteomes" id="UP000076532"/>
    </source>
</evidence>